<dbReference type="EMBL" id="JAIBOA010000002">
    <property type="protein sequence ID" value="MBW8481610.1"/>
    <property type="molecule type" value="Genomic_DNA"/>
</dbReference>
<dbReference type="PROSITE" id="PS50093">
    <property type="entry name" value="PKD"/>
    <property type="match status" value="1"/>
</dbReference>
<dbReference type="Pfam" id="PF18911">
    <property type="entry name" value="PKD_4"/>
    <property type="match status" value="1"/>
</dbReference>
<dbReference type="SMART" id="SM00089">
    <property type="entry name" value="PKD"/>
    <property type="match status" value="1"/>
</dbReference>
<name>A0ABS7FMK2_9ACTN</name>
<dbReference type="Proteomes" id="UP000774570">
    <property type="component" value="Unassembled WGS sequence"/>
</dbReference>
<dbReference type="SUPFAM" id="SSF49299">
    <property type="entry name" value="PKD domain"/>
    <property type="match status" value="1"/>
</dbReference>
<comment type="caution">
    <text evidence="2">The sequence shown here is derived from an EMBL/GenBank/DDBJ whole genome shotgun (WGS) entry which is preliminary data.</text>
</comment>
<protein>
    <submittedName>
        <fullName evidence="2">PKD domain-containing protein</fullName>
    </submittedName>
</protein>
<dbReference type="InterPro" id="IPR013783">
    <property type="entry name" value="Ig-like_fold"/>
</dbReference>
<organism evidence="2 3">
    <name type="scientific">Actinomadura parmotrematis</name>
    <dbReference type="NCBI Taxonomy" id="2864039"/>
    <lineage>
        <taxon>Bacteria</taxon>
        <taxon>Bacillati</taxon>
        <taxon>Actinomycetota</taxon>
        <taxon>Actinomycetes</taxon>
        <taxon>Streptosporangiales</taxon>
        <taxon>Thermomonosporaceae</taxon>
        <taxon>Actinomadura</taxon>
    </lineage>
</organism>
<gene>
    <name evidence="2" type="ORF">K1Y72_04445</name>
</gene>
<dbReference type="CDD" id="cd00146">
    <property type="entry name" value="PKD"/>
    <property type="match status" value="1"/>
</dbReference>
<keyword evidence="3" id="KW-1185">Reference proteome</keyword>
<dbReference type="InterPro" id="IPR022409">
    <property type="entry name" value="PKD/Chitinase_dom"/>
</dbReference>
<accession>A0ABS7FMK2</accession>
<dbReference type="InterPro" id="IPR035986">
    <property type="entry name" value="PKD_dom_sf"/>
</dbReference>
<dbReference type="InterPro" id="IPR000601">
    <property type="entry name" value="PKD_dom"/>
</dbReference>
<evidence type="ECO:0000313" key="2">
    <source>
        <dbReference type="EMBL" id="MBW8481610.1"/>
    </source>
</evidence>
<evidence type="ECO:0000313" key="3">
    <source>
        <dbReference type="Proteomes" id="UP000774570"/>
    </source>
</evidence>
<reference evidence="2 3" key="1">
    <citation type="submission" date="2021-07" db="EMBL/GenBank/DDBJ databases">
        <title>Actinomadura sp. PM05-2 isolated from lichen.</title>
        <authorList>
            <person name="Somphong A."/>
            <person name="Phongsopitanun W."/>
            <person name="Tanasupawat S."/>
            <person name="Peongsungnone V."/>
        </authorList>
    </citation>
    <scope>NUCLEOTIDE SEQUENCE [LARGE SCALE GENOMIC DNA]</scope>
    <source>
        <strain evidence="2 3">PM05-2</strain>
    </source>
</reference>
<sequence length="330" mass="32639">MNGSIDEAAVYPKALTAAQVAHHYGVGNGTIRPNEAPTAAFTGSCTGLTCTFDASASADSDGTIASYAWDFGDGQTGTGATVAHTYAAGGDRSVKLTVTDNSGATADATRTATPTTPVLATDGFGRTLASGWGTADTGGAWTALGTAGALSTDGAAGLIKMAAPTNGPGAYLGGVSATGTDLTAKLSVDKDGTGNGVYAWAVGRRVGGAGDYRARLRFLPNGRLALQISRTDAASAETAIGAEQTLSGVTYTPGSPVSLRVRVTGTSPTTIRAKAWTGAEPAAWQVTGTDATAGLQVAGNVGVRSYLAGSATNAPVVLAVDDVTVVKADG</sequence>
<feature type="domain" description="PKD" evidence="1">
    <location>
        <begin position="33"/>
        <end position="113"/>
    </location>
</feature>
<evidence type="ECO:0000259" key="1">
    <source>
        <dbReference type="PROSITE" id="PS50093"/>
    </source>
</evidence>
<proteinExistence type="predicted"/>
<dbReference type="Gene3D" id="2.60.40.10">
    <property type="entry name" value="Immunoglobulins"/>
    <property type="match status" value="1"/>
</dbReference>